<organism evidence="1 2">
    <name type="scientific">Bauhinia variegata</name>
    <name type="common">Purple orchid tree</name>
    <name type="synonym">Phanera variegata</name>
    <dbReference type="NCBI Taxonomy" id="167791"/>
    <lineage>
        <taxon>Eukaryota</taxon>
        <taxon>Viridiplantae</taxon>
        <taxon>Streptophyta</taxon>
        <taxon>Embryophyta</taxon>
        <taxon>Tracheophyta</taxon>
        <taxon>Spermatophyta</taxon>
        <taxon>Magnoliopsida</taxon>
        <taxon>eudicotyledons</taxon>
        <taxon>Gunneridae</taxon>
        <taxon>Pentapetalae</taxon>
        <taxon>rosids</taxon>
        <taxon>fabids</taxon>
        <taxon>Fabales</taxon>
        <taxon>Fabaceae</taxon>
        <taxon>Cercidoideae</taxon>
        <taxon>Cercideae</taxon>
        <taxon>Bauhiniinae</taxon>
        <taxon>Bauhinia</taxon>
    </lineage>
</organism>
<dbReference type="EMBL" id="CM039437">
    <property type="protein sequence ID" value="KAI4305945.1"/>
    <property type="molecule type" value="Genomic_DNA"/>
</dbReference>
<reference evidence="1 2" key="1">
    <citation type="journal article" date="2022" name="DNA Res.">
        <title>Chromosomal-level genome assembly of the orchid tree Bauhinia variegata (Leguminosae; Cercidoideae) supports the allotetraploid origin hypothesis of Bauhinia.</title>
        <authorList>
            <person name="Zhong Y."/>
            <person name="Chen Y."/>
            <person name="Zheng D."/>
            <person name="Pang J."/>
            <person name="Liu Y."/>
            <person name="Luo S."/>
            <person name="Meng S."/>
            <person name="Qian L."/>
            <person name="Wei D."/>
            <person name="Dai S."/>
            <person name="Zhou R."/>
        </authorList>
    </citation>
    <scope>NUCLEOTIDE SEQUENCE [LARGE SCALE GENOMIC DNA]</scope>
    <source>
        <strain evidence="1">BV-YZ2020</strain>
    </source>
</reference>
<dbReference type="Proteomes" id="UP000828941">
    <property type="component" value="Chromosome 12"/>
</dbReference>
<keyword evidence="2" id="KW-1185">Reference proteome</keyword>
<gene>
    <name evidence="1" type="ORF">L6164_029270</name>
</gene>
<name>A0ACB9L8T3_BAUVA</name>
<evidence type="ECO:0000313" key="2">
    <source>
        <dbReference type="Proteomes" id="UP000828941"/>
    </source>
</evidence>
<sequence length="71" mass="8012">MEEGRKGYVPVLVGKGGDMEKIWVPIKAIQHPAIVELLEQSADQYGYQKGLLRISYDADSFKAIIYKISKK</sequence>
<accession>A0ACB9L8T3</accession>
<proteinExistence type="predicted"/>
<comment type="caution">
    <text evidence="1">The sequence shown here is derived from an EMBL/GenBank/DDBJ whole genome shotgun (WGS) entry which is preliminary data.</text>
</comment>
<protein>
    <submittedName>
        <fullName evidence="1">Uncharacterized protein</fullName>
    </submittedName>
</protein>
<evidence type="ECO:0000313" key="1">
    <source>
        <dbReference type="EMBL" id="KAI4305945.1"/>
    </source>
</evidence>